<feature type="transmembrane region" description="Helical" evidence="2">
    <location>
        <begin position="469"/>
        <end position="489"/>
    </location>
</feature>
<evidence type="ECO:0000256" key="2">
    <source>
        <dbReference type="SAM" id="Phobius"/>
    </source>
</evidence>
<feature type="transmembrane region" description="Helical" evidence="2">
    <location>
        <begin position="410"/>
        <end position="432"/>
    </location>
</feature>
<organism evidence="3 4">
    <name type="scientific">Tetraparma gracilis</name>
    <dbReference type="NCBI Taxonomy" id="2962635"/>
    <lineage>
        <taxon>Eukaryota</taxon>
        <taxon>Sar</taxon>
        <taxon>Stramenopiles</taxon>
        <taxon>Ochrophyta</taxon>
        <taxon>Bolidophyceae</taxon>
        <taxon>Parmales</taxon>
        <taxon>Triparmaceae</taxon>
        <taxon>Tetraparma</taxon>
    </lineage>
</organism>
<feature type="compositionally biased region" description="Polar residues" evidence="1">
    <location>
        <begin position="1"/>
        <end position="25"/>
    </location>
</feature>
<keyword evidence="2" id="KW-1133">Transmembrane helix</keyword>
<keyword evidence="4" id="KW-1185">Reference proteome</keyword>
<keyword evidence="2" id="KW-0812">Transmembrane</keyword>
<feature type="transmembrane region" description="Helical" evidence="2">
    <location>
        <begin position="753"/>
        <end position="773"/>
    </location>
</feature>
<proteinExistence type="predicted"/>
<feature type="transmembrane region" description="Helical" evidence="2">
    <location>
        <begin position="516"/>
        <end position="537"/>
    </location>
</feature>
<accession>A0ABQ6MH64</accession>
<evidence type="ECO:0008006" key="5">
    <source>
        <dbReference type="Google" id="ProtNLM"/>
    </source>
</evidence>
<dbReference type="EMBL" id="BRYB01004139">
    <property type="protein sequence ID" value="GMI26248.1"/>
    <property type="molecule type" value="Genomic_DNA"/>
</dbReference>
<keyword evidence="2" id="KW-0472">Membrane</keyword>
<evidence type="ECO:0000256" key="1">
    <source>
        <dbReference type="SAM" id="MobiDB-lite"/>
    </source>
</evidence>
<evidence type="ECO:0000313" key="3">
    <source>
        <dbReference type="EMBL" id="GMI26248.1"/>
    </source>
</evidence>
<feature type="region of interest" description="Disordered" evidence="1">
    <location>
        <begin position="1"/>
        <end position="66"/>
    </location>
</feature>
<feature type="non-terminal residue" evidence="3">
    <location>
        <position position="1"/>
    </location>
</feature>
<reference evidence="3 4" key="1">
    <citation type="journal article" date="2023" name="Commun. Biol.">
        <title>Genome analysis of Parmales, the sister group of diatoms, reveals the evolutionary specialization of diatoms from phago-mixotrophs to photoautotrophs.</title>
        <authorList>
            <person name="Ban H."/>
            <person name="Sato S."/>
            <person name="Yoshikawa S."/>
            <person name="Yamada K."/>
            <person name="Nakamura Y."/>
            <person name="Ichinomiya M."/>
            <person name="Sato N."/>
            <person name="Blanc-Mathieu R."/>
            <person name="Endo H."/>
            <person name="Kuwata A."/>
            <person name="Ogata H."/>
        </authorList>
    </citation>
    <scope>NUCLEOTIDE SEQUENCE [LARGE SCALE GENOMIC DNA]</scope>
</reference>
<name>A0ABQ6MH64_9STRA</name>
<comment type="caution">
    <text evidence="3">The sequence shown here is derived from an EMBL/GenBank/DDBJ whole genome shotgun (WGS) entry which is preliminary data.</text>
</comment>
<dbReference type="Proteomes" id="UP001165060">
    <property type="component" value="Unassembled WGS sequence"/>
</dbReference>
<evidence type="ECO:0000313" key="4">
    <source>
        <dbReference type="Proteomes" id="UP001165060"/>
    </source>
</evidence>
<gene>
    <name evidence="3" type="ORF">TeGR_g8674</name>
</gene>
<sequence>YVFKTASTKFRSRPSTAQQHNSRNQVEAFVPDGMIRTVDSKGRPQSAPATRRRPQSAAQKKSAEIVERLSKPKSAVNKREIAMRTGCAELKGMLLTDRALKEQLDALDAMRGVRGGAKKKGAGGPEAGAKDEAAEAAATVGAAVSGGAGGAAGASPGAGGKGGGNTIFDDQYAKDQLAGFQRKIDDHPDRYQVNDIYYASKCSSTPLDIGDLNLTPDAEGNIRGFIPWAINVVWVPDSTLRLGHVVGAWREYNFDPLKATWSFTTVGPDTSAKDFPKVLLDSKGKDTADRTAPANYRANYKMVWLCHHRGFHCASTTSPSSSHQLERTRMLDAIGFPKRRLLDREHLMDVTFNVGLMVAGAVVMFQPCVSSIASMTAAASSKQSSLSPESIAEIDVDAVHESRSEVGEDYLNAGLVMVILLEFMAASGILAITEKNFRQVWWYACLERGLMIDFRDETKGPPQQVAQRVLLSFPALVCYVYIAVLGYLLGLGVRSDTQVYEYALNMAVSLKILYEMHAQFFACFNVASLLVPLPTFFGTNPDIARKILEDTTRIKEVHALQRLGDCARWQHIMLARWCETQRPPLRWNYKKHRPKKKDLKRDKKVKLAFEEQKRLYAFNFGMLELDAGVFPKGDVLESSARLPYSLEYASCLHWVFDGVYKNIPNKSPGLSLTNNPLTRNFSPLAALKRVTRWSNTESLVFPKCKGGGEGSNVGGRQSPLAVFAKHAYVSLYRGEQLFEHAFDYRMVKAHSGFLLTVFTLGILLCVGYADYILESKILPMTDDFADMCETKNDCSGTVCLRDTGRDLTFLIGNGVCDNNGTRAFLNATGEWFNSTSFSLDCKELAFDGGDCL</sequence>
<protein>
    <recommendedName>
        <fullName evidence="5">Anoctamin</fullName>
    </recommendedName>
</protein>